<dbReference type="InterPro" id="IPR037401">
    <property type="entry name" value="SnoaL-like"/>
</dbReference>
<sequence>MGQAREVMDRLTEALTGGTDLEAIMECFAEDAVAVTPDGEIRGRENIGEYWRQMTDAIPDSTYESVYAYESGSTAVDEGYFTGRNTGPLVLPSGESLEPTNKEVRIRGCDVATVEDGRIVSYRLYLDQLEFLGQLGLLPNTPVRPDR</sequence>
<dbReference type="PANTHER" id="PTHR38436">
    <property type="entry name" value="POLYKETIDE CYCLASE SNOAL-LIKE DOMAIN"/>
    <property type="match status" value="1"/>
</dbReference>
<accession>A0ABP6JXB6</accession>
<name>A0ABP6JXB6_9ACTN</name>
<dbReference type="Pfam" id="PF12680">
    <property type="entry name" value="SnoaL_2"/>
    <property type="match status" value="1"/>
</dbReference>
<dbReference type="EMBL" id="BAAAUD010000041">
    <property type="protein sequence ID" value="GAA2953483.1"/>
    <property type="molecule type" value="Genomic_DNA"/>
</dbReference>
<reference evidence="3" key="1">
    <citation type="journal article" date="2019" name="Int. J. Syst. Evol. Microbiol.">
        <title>The Global Catalogue of Microorganisms (GCM) 10K type strain sequencing project: providing services to taxonomists for standard genome sequencing and annotation.</title>
        <authorList>
            <consortium name="The Broad Institute Genomics Platform"/>
            <consortium name="The Broad Institute Genome Sequencing Center for Infectious Disease"/>
            <person name="Wu L."/>
            <person name="Ma J."/>
        </authorList>
    </citation>
    <scope>NUCLEOTIDE SEQUENCE [LARGE SCALE GENOMIC DNA]</scope>
    <source>
        <strain evidence="3">JCM 9088</strain>
    </source>
</reference>
<feature type="domain" description="SnoaL-like" evidence="1">
    <location>
        <begin position="10"/>
        <end position="122"/>
    </location>
</feature>
<dbReference type="Gene3D" id="3.10.450.50">
    <property type="match status" value="1"/>
</dbReference>
<comment type="caution">
    <text evidence="2">The sequence shown here is derived from an EMBL/GenBank/DDBJ whole genome shotgun (WGS) entry which is preliminary data.</text>
</comment>
<protein>
    <recommendedName>
        <fullName evidence="1">SnoaL-like domain-containing protein</fullName>
    </recommendedName>
</protein>
<dbReference type="SUPFAM" id="SSF54427">
    <property type="entry name" value="NTF2-like"/>
    <property type="match status" value="1"/>
</dbReference>
<evidence type="ECO:0000313" key="3">
    <source>
        <dbReference type="Proteomes" id="UP001500403"/>
    </source>
</evidence>
<dbReference type="InterPro" id="IPR009959">
    <property type="entry name" value="Cyclase_SnoaL-like"/>
</dbReference>
<gene>
    <name evidence="2" type="ORF">GCM10010446_43320</name>
</gene>
<organism evidence="2 3">
    <name type="scientific">Streptomyces enissocaesilis</name>
    <dbReference type="NCBI Taxonomy" id="332589"/>
    <lineage>
        <taxon>Bacteria</taxon>
        <taxon>Bacillati</taxon>
        <taxon>Actinomycetota</taxon>
        <taxon>Actinomycetes</taxon>
        <taxon>Kitasatosporales</taxon>
        <taxon>Streptomycetaceae</taxon>
        <taxon>Streptomyces</taxon>
        <taxon>Streptomyces rochei group</taxon>
    </lineage>
</organism>
<evidence type="ECO:0000313" key="2">
    <source>
        <dbReference type="EMBL" id="GAA2953483.1"/>
    </source>
</evidence>
<proteinExistence type="predicted"/>
<dbReference type="PANTHER" id="PTHR38436:SF1">
    <property type="entry name" value="ESTER CYCLASE"/>
    <property type="match status" value="1"/>
</dbReference>
<evidence type="ECO:0000259" key="1">
    <source>
        <dbReference type="Pfam" id="PF12680"/>
    </source>
</evidence>
<dbReference type="InterPro" id="IPR032710">
    <property type="entry name" value="NTF2-like_dom_sf"/>
</dbReference>
<dbReference type="RefSeq" id="WP_344497183.1">
    <property type="nucleotide sequence ID" value="NZ_BAAAUD010000041.1"/>
</dbReference>
<keyword evidence="3" id="KW-1185">Reference proteome</keyword>
<dbReference type="Proteomes" id="UP001500403">
    <property type="component" value="Unassembled WGS sequence"/>
</dbReference>